<dbReference type="Proteomes" id="UP001056120">
    <property type="component" value="Linkage Group LG11"/>
</dbReference>
<keyword evidence="2" id="KW-1185">Reference proteome</keyword>
<accession>A0ACB9HSX1</accession>
<proteinExistence type="predicted"/>
<sequence>MRKDEETVEMFMERFIREIMQIRDVPEIMKISSFMNGVRNTPLCEKLGEDFTETLDQLMDKVRAWVRGKDAGSKAREWEAKRVIPETKPRYKPSSNDKIQPKIQHERPRPTFSPYRTTRNEYQGNSPRYQLHNSAYRLSHTDHLNFTPLTKTPSEVLATEMSKLPFGKPLPHQKGSTDHPHDFCEYHRARGHRTYDCIHLKKEIETAVRSGRLSHLIRDIKHGIAKVDGKEKTKGEDGNARRHREEEQDAPLNIFAVVARHRVARIHVDGGSGSKVMYEHCFRRLDKGTQSLLKDENSPLVGFSGELAYPIGKITLPFTLREGEKERTIDLTFIVIKAESRYNAILERPGIRALRALTSTTHGMMKFPTSKGIETVKSSSEIIALINKGEGGTSRGNDKIEEWILNDRFPEQTVKIGKGLLDRWKTRLKEMLMRNMDVFAWEHIDKLGILRDQTEHFLNTHKWLEPVKQKK</sequence>
<reference evidence="2" key="1">
    <citation type="journal article" date="2022" name="Mol. Ecol. Resour.">
        <title>The genomes of chicory, endive, great burdock and yacon provide insights into Asteraceae palaeo-polyploidization history and plant inulin production.</title>
        <authorList>
            <person name="Fan W."/>
            <person name="Wang S."/>
            <person name="Wang H."/>
            <person name="Wang A."/>
            <person name="Jiang F."/>
            <person name="Liu H."/>
            <person name="Zhao H."/>
            <person name="Xu D."/>
            <person name="Zhang Y."/>
        </authorList>
    </citation>
    <scope>NUCLEOTIDE SEQUENCE [LARGE SCALE GENOMIC DNA]</scope>
    <source>
        <strain evidence="2">cv. Yunnan</strain>
    </source>
</reference>
<evidence type="ECO:0000313" key="1">
    <source>
        <dbReference type="EMBL" id="KAI3798230.1"/>
    </source>
</evidence>
<evidence type="ECO:0000313" key="2">
    <source>
        <dbReference type="Proteomes" id="UP001056120"/>
    </source>
</evidence>
<comment type="caution">
    <text evidence="1">The sequence shown here is derived from an EMBL/GenBank/DDBJ whole genome shotgun (WGS) entry which is preliminary data.</text>
</comment>
<protein>
    <submittedName>
        <fullName evidence="1">Uncharacterized protein</fullName>
    </submittedName>
</protein>
<dbReference type="EMBL" id="CM042028">
    <property type="protein sequence ID" value="KAI3798230.1"/>
    <property type="molecule type" value="Genomic_DNA"/>
</dbReference>
<name>A0ACB9HSX1_9ASTR</name>
<gene>
    <name evidence="1" type="ORF">L1987_33501</name>
</gene>
<organism evidence="1 2">
    <name type="scientific">Smallanthus sonchifolius</name>
    <dbReference type="NCBI Taxonomy" id="185202"/>
    <lineage>
        <taxon>Eukaryota</taxon>
        <taxon>Viridiplantae</taxon>
        <taxon>Streptophyta</taxon>
        <taxon>Embryophyta</taxon>
        <taxon>Tracheophyta</taxon>
        <taxon>Spermatophyta</taxon>
        <taxon>Magnoliopsida</taxon>
        <taxon>eudicotyledons</taxon>
        <taxon>Gunneridae</taxon>
        <taxon>Pentapetalae</taxon>
        <taxon>asterids</taxon>
        <taxon>campanulids</taxon>
        <taxon>Asterales</taxon>
        <taxon>Asteraceae</taxon>
        <taxon>Asteroideae</taxon>
        <taxon>Heliantheae alliance</taxon>
        <taxon>Millerieae</taxon>
        <taxon>Smallanthus</taxon>
    </lineage>
</organism>
<reference evidence="1 2" key="2">
    <citation type="journal article" date="2022" name="Mol. Ecol. Resour.">
        <title>The genomes of chicory, endive, great burdock and yacon provide insights into Asteraceae paleo-polyploidization history and plant inulin production.</title>
        <authorList>
            <person name="Fan W."/>
            <person name="Wang S."/>
            <person name="Wang H."/>
            <person name="Wang A."/>
            <person name="Jiang F."/>
            <person name="Liu H."/>
            <person name="Zhao H."/>
            <person name="Xu D."/>
            <person name="Zhang Y."/>
        </authorList>
    </citation>
    <scope>NUCLEOTIDE SEQUENCE [LARGE SCALE GENOMIC DNA]</scope>
    <source>
        <strain evidence="2">cv. Yunnan</strain>
        <tissue evidence="1">Leaves</tissue>
    </source>
</reference>